<protein>
    <submittedName>
        <fullName evidence="2">2',3'-cyclic-nucleotide 2'-phosphodiesterase / 3'-nucleotidase</fullName>
        <ecNumber evidence="2">3.1.3.6</ecNumber>
        <ecNumber evidence="2">3.1.4.16</ecNumber>
    </submittedName>
</protein>
<dbReference type="GO" id="GO:0008663">
    <property type="term" value="F:2',3'-cyclic-nucleotide 2'-phosphodiesterase activity"/>
    <property type="evidence" value="ECO:0007669"/>
    <property type="project" value="UniProtKB-EC"/>
</dbReference>
<feature type="compositionally biased region" description="Basic residues" evidence="1">
    <location>
        <begin position="209"/>
        <end position="228"/>
    </location>
</feature>
<feature type="compositionally biased region" description="Basic and acidic residues" evidence="1">
    <location>
        <begin position="479"/>
        <end position="511"/>
    </location>
</feature>
<feature type="compositionally biased region" description="Basic and acidic residues" evidence="1">
    <location>
        <begin position="92"/>
        <end position="103"/>
    </location>
</feature>
<feature type="compositionally biased region" description="Basic residues" evidence="1">
    <location>
        <begin position="78"/>
        <end position="89"/>
    </location>
</feature>
<dbReference type="EMBL" id="CADCUU010000285">
    <property type="protein sequence ID" value="CAA9417591.1"/>
    <property type="molecule type" value="Genomic_DNA"/>
</dbReference>
<accession>A0A6J4PL34</accession>
<feature type="compositionally biased region" description="Basic and acidic residues" evidence="1">
    <location>
        <begin position="176"/>
        <end position="193"/>
    </location>
</feature>
<feature type="compositionally biased region" description="Basic residues" evidence="1">
    <location>
        <begin position="240"/>
        <end position="255"/>
    </location>
</feature>
<feature type="compositionally biased region" description="Low complexity" evidence="1">
    <location>
        <begin position="414"/>
        <end position="433"/>
    </location>
</feature>
<name>A0A6J4PL34_9RHOB</name>
<feature type="non-terminal residue" evidence="2">
    <location>
        <position position="1"/>
    </location>
</feature>
<evidence type="ECO:0000313" key="2">
    <source>
        <dbReference type="EMBL" id="CAA9417591.1"/>
    </source>
</evidence>
<keyword evidence="2" id="KW-0378">Hydrolase</keyword>
<feature type="compositionally biased region" description="Basic residues" evidence="1">
    <location>
        <begin position="104"/>
        <end position="144"/>
    </location>
</feature>
<feature type="non-terminal residue" evidence="2">
    <location>
        <position position="620"/>
    </location>
</feature>
<reference evidence="2" key="1">
    <citation type="submission" date="2020-02" db="EMBL/GenBank/DDBJ databases">
        <authorList>
            <person name="Meier V. D."/>
        </authorList>
    </citation>
    <scope>NUCLEOTIDE SEQUENCE</scope>
    <source>
        <strain evidence="2">AVDCRST_MAG15</strain>
    </source>
</reference>
<feature type="compositionally biased region" description="Basic and acidic residues" evidence="1">
    <location>
        <begin position="387"/>
        <end position="398"/>
    </location>
</feature>
<evidence type="ECO:0000256" key="1">
    <source>
        <dbReference type="SAM" id="MobiDB-lite"/>
    </source>
</evidence>
<feature type="compositionally biased region" description="Pro residues" evidence="1">
    <location>
        <begin position="145"/>
        <end position="154"/>
    </location>
</feature>
<feature type="compositionally biased region" description="Low complexity" evidence="1">
    <location>
        <begin position="28"/>
        <end position="65"/>
    </location>
</feature>
<dbReference type="EC" id="3.1.3.6" evidence="2"/>
<dbReference type="AlphaFoldDB" id="A0A6J4PL34"/>
<feature type="compositionally biased region" description="Low complexity" evidence="1">
    <location>
        <begin position="599"/>
        <end position="610"/>
    </location>
</feature>
<gene>
    <name evidence="2" type="ORF">AVDCRST_MAG15-2026</name>
</gene>
<proteinExistence type="predicted"/>
<feature type="compositionally biased region" description="Basic residues" evidence="1">
    <location>
        <begin position="440"/>
        <end position="459"/>
    </location>
</feature>
<organism evidence="2">
    <name type="scientific">uncultured Rubellimicrobium sp</name>
    <dbReference type="NCBI Taxonomy" id="543078"/>
    <lineage>
        <taxon>Bacteria</taxon>
        <taxon>Pseudomonadati</taxon>
        <taxon>Pseudomonadota</taxon>
        <taxon>Alphaproteobacteria</taxon>
        <taxon>Rhodobacterales</taxon>
        <taxon>Roseobacteraceae</taxon>
        <taxon>Rubellimicrobium</taxon>
        <taxon>environmental samples</taxon>
    </lineage>
</organism>
<feature type="region of interest" description="Disordered" evidence="1">
    <location>
        <begin position="1"/>
        <end position="620"/>
    </location>
</feature>
<dbReference type="GO" id="GO:0008254">
    <property type="term" value="F:3'-nucleotidase activity"/>
    <property type="evidence" value="ECO:0007669"/>
    <property type="project" value="UniProtKB-EC"/>
</dbReference>
<sequence length="620" mass="69167">EGRSGRVRGFPGDGASAPHRHDRPSRAPPALRLLRRPAAPGHGPRAGRAPDTRPAGRGLGRLPPSRQRRLPRRQPPVRAHRGRTSRGQRRGLASDDRRHERAGLRRRHAGQPRIRPRLPLPARRHGRGRLSPRLRQPARRRRPAPGRPLDPPPEGGAGLRRPDPRPAHRHPGPRAPADRHLERPDARRPDRDPGHRRRRAGGGPPPARGGRRPRRRALPLRHRRRTSSPRHGERGPPPRGRARGGRPRPRPHPPRLPRPFLASLGRHRPAARHAPWTARGAARRLWQPCGRDRPVAAQGRGRRLDGGCPRRPRHPGAPHDTRGPPRGGQRRLGAPAPPRPRPQAHRPDRGASPELLLPCGPLRRAGRRRRRQERGSPAPPPGTARGRPADHLHRDPLQGRRARGAAQLHRHPARAPGAAPGRRPLHPPQHLLPAGDPGRRPARLARTQRRPVPHPRPRPARPAAPRPGCPVLQLRRPRRADLGLRPHPPAPDHPRRTAARSRREPRTESLPRRAAGQGFRPLRPRHQQLPPGPRRRLPRGQAGAAHPAHPDLQPRHRARPCPLRPSSPRQPSGLGLCPRPGRHRLVRQQPGRRGPCRPGPHGRAPGRYGRWLPALPDEPL</sequence>
<dbReference type="EC" id="3.1.4.16" evidence="2"/>
<feature type="compositionally biased region" description="Basic residues" evidence="1">
    <location>
        <begin position="400"/>
        <end position="413"/>
    </location>
</feature>